<dbReference type="Proteomes" id="UP000717328">
    <property type="component" value="Unassembled WGS sequence"/>
</dbReference>
<gene>
    <name evidence="1" type="ORF">H0H81_007298</name>
</gene>
<evidence type="ECO:0000313" key="1">
    <source>
        <dbReference type="EMBL" id="KAG5633495.1"/>
    </source>
</evidence>
<sequence>ELCSITPEIRGKFREAVTQKRVATTMIEVKPETVEEIHSLAYIEELEAVPILSSQVPSQAPRSNLAEDYYDIYLRSLAPGETPE</sequence>
<reference evidence="1" key="1">
    <citation type="submission" date="2021-02" db="EMBL/GenBank/DDBJ databases">
        <authorList>
            <person name="Nieuwenhuis M."/>
            <person name="Van De Peppel L.J.J."/>
        </authorList>
    </citation>
    <scope>NUCLEOTIDE SEQUENCE</scope>
    <source>
        <strain evidence="1">D49</strain>
    </source>
</reference>
<name>A0A9P7K225_9AGAR</name>
<protein>
    <submittedName>
        <fullName evidence="1">Uncharacterized protein</fullName>
    </submittedName>
</protein>
<dbReference type="EMBL" id="JABCKI010007654">
    <property type="protein sequence ID" value="KAG5633495.1"/>
    <property type="molecule type" value="Genomic_DNA"/>
</dbReference>
<comment type="caution">
    <text evidence="1">The sequence shown here is derived from an EMBL/GenBank/DDBJ whole genome shotgun (WGS) entry which is preliminary data.</text>
</comment>
<proteinExistence type="predicted"/>
<feature type="non-terminal residue" evidence="1">
    <location>
        <position position="1"/>
    </location>
</feature>
<keyword evidence="2" id="KW-1185">Reference proteome</keyword>
<evidence type="ECO:0000313" key="2">
    <source>
        <dbReference type="Proteomes" id="UP000717328"/>
    </source>
</evidence>
<dbReference type="OrthoDB" id="5596707at2759"/>
<accession>A0A9P7K225</accession>
<reference evidence="1" key="2">
    <citation type="submission" date="2021-10" db="EMBL/GenBank/DDBJ databases">
        <title>Phylogenomics reveals ancestral predisposition of the termite-cultivated fungus Termitomyces towards a domesticated lifestyle.</title>
        <authorList>
            <person name="Auxier B."/>
            <person name="Grum-Grzhimaylo A."/>
            <person name="Cardenas M.E."/>
            <person name="Lodge J.D."/>
            <person name="Laessoe T."/>
            <person name="Pedersen O."/>
            <person name="Smith M.E."/>
            <person name="Kuyper T.W."/>
            <person name="Franco-Molano E.A."/>
            <person name="Baroni T.J."/>
            <person name="Aanen D.K."/>
        </authorList>
    </citation>
    <scope>NUCLEOTIDE SEQUENCE</scope>
    <source>
        <strain evidence="1">D49</strain>
    </source>
</reference>
<organism evidence="1 2">
    <name type="scientific">Sphagnurus paluster</name>
    <dbReference type="NCBI Taxonomy" id="117069"/>
    <lineage>
        <taxon>Eukaryota</taxon>
        <taxon>Fungi</taxon>
        <taxon>Dikarya</taxon>
        <taxon>Basidiomycota</taxon>
        <taxon>Agaricomycotina</taxon>
        <taxon>Agaricomycetes</taxon>
        <taxon>Agaricomycetidae</taxon>
        <taxon>Agaricales</taxon>
        <taxon>Tricholomatineae</taxon>
        <taxon>Lyophyllaceae</taxon>
        <taxon>Sphagnurus</taxon>
    </lineage>
</organism>
<dbReference type="AlphaFoldDB" id="A0A9P7K225"/>